<dbReference type="RefSeq" id="NP_048109.1">
    <property type="nucleotide sequence ID" value="NC_001993.1"/>
</dbReference>
<dbReference type="PIR" id="T28199">
    <property type="entry name" value="T28199"/>
</dbReference>
<organismHost>
    <name type="scientific">Melanoplus sanguinipes</name>
    <name type="common">Migratory grasshopper</name>
    <dbReference type="NCBI Taxonomy" id="65742"/>
</organismHost>
<evidence type="ECO:0000313" key="2">
    <source>
        <dbReference type="Proteomes" id="UP000172353"/>
    </source>
</evidence>
<dbReference type="KEGG" id="vg:1449879"/>
<proteinExistence type="predicted"/>
<dbReference type="EMBL" id="AF063866">
    <property type="protein sequence ID" value="AAC97616.1"/>
    <property type="molecule type" value="Genomic_DNA"/>
</dbReference>
<dbReference type="GeneID" id="1449879"/>
<dbReference type="Proteomes" id="UP000172353">
    <property type="component" value="Segment"/>
</dbReference>
<evidence type="ECO:0000313" key="1">
    <source>
        <dbReference type="EMBL" id="AAC97616.1"/>
    </source>
</evidence>
<sequence>MHYLFTFGSYYDCKNEFMSFIGFIPNMKPVFIFEKQTFIQDLEECYPCVTIGIITIVPDIEYEKLKYNNPNGFYYIDVIDVNNNIYTCKYLKNINIKNIKFIFNELIIKNYMYKYYYESLKR</sequence>
<name>Q9YW54_MSEPV</name>
<protein>
    <submittedName>
        <fullName evidence="1">Uncharacterized protein</fullName>
    </submittedName>
</protein>
<accession>Q9YW54</accession>
<keyword evidence="2" id="KW-1185">Reference proteome</keyword>
<organism evidence="1 2">
    <name type="scientific">Melanoplus sanguinipes entomopoxvirus</name>
    <name type="common">MsEPV</name>
    <dbReference type="NCBI Taxonomy" id="83191"/>
    <lineage>
        <taxon>Viruses</taxon>
        <taxon>Varidnaviria</taxon>
        <taxon>Bamfordvirae</taxon>
        <taxon>Nucleocytoviricota</taxon>
        <taxon>Pokkesviricetes</taxon>
        <taxon>Chitovirales</taxon>
        <taxon>Poxviridae</taxon>
        <taxon>Entomopoxvirinae</taxon>
        <taxon>Deltaentomopoxvirus</taxon>
        <taxon>Deltaentomopoxvirus msanguinipes</taxon>
    </lineage>
</organism>
<reference evidence="1 2" key="1">
    <citation type="journal article" date="1999" name="J. Virol.">
        <title>The genome of Melanoplus sanguinipes entomopoxvirus.</title>
        <authorList>
            <person name="Afonso C.L."/>
            <person name="Tulman E.R."/>
            <person name="Lu Z."/>
            <person name="Oma E."/>
            <person name="Kutish G.F."/>
            <person name="Rock D.L."/>
        </authorList>
    </citation>
    <scope>NUCLEOTIDE SEQUENCE [LARGE SCALE GENOMIC DNA]</scope>
    <source>
        <strain evidence="1">Tucson</strain>
    </source>
</reference>
<gene>
    <name evidence="1" type="primary">MSV038</name>
</gene>